<comment type="caution">
    <text evidence="7">The sequence shown here is derived from an EMBL/GenBank/DDBJ whole genome shotgun (WGS) entry which is preliminary data.</text>
</comment>
<dbReference type="Gene3D" id="3.40.50.300">
    <property type="entry name" value="P-loop containing nucleotide triphosphate hydrolases"/>
    <property type="match status" value="2"/>
</dbReference>
<proteinExistence type="predicted"/>
<evidence type="ECO:0000256" key="3">
    <source>
        <dbReference type="ARBA" id="ARBA00022771"/>
    </source>
</evidence>
<dbReference type="AlphaFoldDB" id="A0AAN8WBB7"/>
<feature type="domain" description="NF-X1-type" evidence="6">
    <location>
        <begin position="833"/>
        <end position="851"/>
    </location>
</feature>
<accession>A0AAN8WBB7</accession>
<name>A0AAN8WBB7_HALRR</name>
<evidence type="ECO:0000256" key="2">
    <source>
        <dbReference type="ARBA" id="ARBA00022737"/>
    </source>
</evidence>
<dbReference type="PANTHER" id="PTHR10887">
    <property type="entry name" value="DNA2/NAM7 HELICASE FAMILY"/>
    <property type="match status" value="1"/>
</dbReference>
<dbReference type="GO" id="GO:0031048">
    <property type="term" value="P:regulatory ncRNA-mediated heterochromatin formation"/>
    <property type="evidence" value="ECO:0007669"/>
    <property type="project" value="TreeGrafter"/>
</dbReference>
<dbReference type="GO" id="GO:0004386">
    <property type="term" value="F:helicase activity"/>
    <property type="evidence" value="ECO:0007669"/>
    <property type="project" value="InterPro"/>
</dbReference>
<feature type="region of interest" description="Disordered" evidence="5">
    <location>
        <begin position="22"/>
        <end position="90"/>
    </location>
</feature>
<dbReference type="FunFam" id="3.40.50.300:FF:000742">
    <property type="entry name" value="NFX1-type zinc finger-containing protein 1"/>
    <property type="match status" value="1"/>
</dbReference>
<dbReference type="EMBL" id="JAXCGZ010022761">
    <property type="protein sequence ID" value="KAK7024594.1"/>
    <property type="molecule type" value="Genomic_DNA"/>
</dbReference>
<keyword evidence="3" id="KW-0863">Zinc-finger</keyword>
<dbReference type="InterPro" id="IPR041679">
    <property type="entry name" value="DNA2/NAM7-like_C"/>
</dbReference>
<dbReference type="CDD" id="cd18808">
    <property type="entry name" value="SF1_C_Upf1"/>
    <property type="match status" value="1"/>
</dbReference>
<feature type="domain" description="NF-X1-type" evidence="6">
    <location>
        <begin position="693"/>
        <end position="716"/>
    </location>
</feature>
<dbReference type="GO" id="GO:0008270">
    <property type="term" value="F:zinc ion binding"/>
    <property type="evidence" value="ECO:0007669"/>
    <property type="project" value="UniProtKB-KW"/>
</dbReference>
<keyword evidence="4" id="KW-0862">Zinc</keyword>
<feature type="domain" description="NF-X1-type" evidence="6">
    <location>
        <begin position="725"/>
        <end position="744"/>
    </location>
</feature>
<gene>
    <name evidence="7" type="primary">ZNFX1_4</name>
    <name evidence="7" type="ORF">SK128_025019</name>
</gene>
<evidence type="ECO:0000256" key="4">
    <source>
        <dbReference type="ARBA" id="ARBA00022833"/>
    </source>
</evidence>
<dbReference type="Proteomes" id="UP001381693">
    <property type="component" value="Unassembled WGS sequence"/>
</dbReference>
<protein>
    <submittedName>
        <fullName evidence="7">NFX1-type zinc finger-containing protein 1</fullName>
    </submittedName>
</protein>
<feature type="domain" description="NF-X1-type" evidence="6">
    <location>
        <begin position="582"/>
        <end position="608"/>
    </location>
</feature>
<dbReference type="InterPro" id="IPR027417">
    <property type="entry name" value="P-loop_NTPase"/>
</dbReference>
<dbReference type="InterPro" id="IPR041677">
    <property type="entry name" value="DNA2/NAM7_AAA_11"/>
</dbReference>
<evidence type="ECO:0000259" key="6">
    <source>
        <dbReference type="SMART" id="SM00438"/>
    </source>
</evidence>
<sequence length="1119" mass="127933">MRLNRWLLLNINPGDLRKDMRTEEQPNLQSQKPSNCSQNQLSEAHKHEVTNSNQLSEAHQQEVTDVNQLSAHQQKVRNGNQLSEARKQKVNDVDQEEGLYVEEYRDVKEYIAQEEKERLLDDDDYIDDHVGMSINVDYEITDRHLLNGIIHAEAALGKGNLGAYFTINILSGQRDALRLGLELPAYDYVAQGLEKRPYLDVLRLDFPSRWQLYKYWCSQLADLILNKLNHLESKYIQKSRAYSEIKNQEILYLMRNAAVVGMTTTGAAQYSSVMQDLSPSIVIIEEAAEILEPHVITSLTSNCEHLIMIGDHQQLRPSATVYELATKYGLETSLFERMIKNGLAYETLEYQHRMRPSISKMLVPSVYPALKDHPCVEEFPSIRGITKNVFFINHDNPEREESDDNNSHENLYEAELIMGLCRHLILQGYSPEEVTILTPYSGQFFLLRKLQHQHCVCQEVRICVVDNFQGEENNIILLSLVRSNVEGKVGFLRTDNRVCVALSRAKHGLYITGNMDLLCGSSELWQNIKTLLINDGSLDTHLTLKCENHPHKQTRVMTGEDFLVKSPEGGCLQTCNKTLLKCGHACPRLCHLDDRNHLYYKCKVPCPKVLCKEDHACPNMCFEECPPCKVVLNKLSPCGHTNEMECCIDPKNFKCPIKVEKKLPHCQHIVTMPCYCDINTYQCPKACDTRLECGHQCRKKCHRTRDPDHLQYKCEQTCMKLNSGCSQNHKCQRLCSEECGNCLLKIKKMLPCGHEAKNVECFTPSEEILCKEKCKKTLPCKHPCKKLCYALCGNCLVKVKKTVPDCQHEIWIDCSVMPTSGNCDGKCPKKLPCGHPCQEKCKDVCTKKCKELVLTNRRCPKDHPIKMPCHLVDKVLDDAWEYCDAPCPSQLNCEHQCVGNCGRCFQGRLHVSCQKRCQKPLVCGHICNYPCSSDCPPCQEQCSWKCEHSRCRKKCGAMCSPCKEKCTRKCEHQACKKLCGEPCSNAPCQHPCPKKLECGHVCLGFCGEPCPPLCKTCKPEEVTEFMLIGFEEDNDAKFVFLEDCGHSIEVHGLEGWLAQENCEIGMKSCPRCRKPIYNNRRYQHIVLETYKDVQKVKANYYTDISKYKVKRRDIDLLLQ</sequence>
<evidence type="ECO:0000313" key="8">
    <source>
        <dbReference type="Proteomes" id="UP001381693"/>
    </source>
</evidence>
<feature type="non-terminal residue" evidence="7">
    <location>
        <position position="1119"/>
    </location>
</feature>
<feature type="domain" description="NF-X1-type" evidence="6">
    <location>
        <begin position="611"/>
        <end position="630"/>
    </location>
</feature>
<dbReference type="SMART" id="SM00438">
    <property type="entry name" value="ZnF_NFX"/>
    <property type="match status" value="7"/>
</dbReference>
<dbReference type="Pfam" id="PF13086">
    <property type="entry name" value="AAA_11"/>
    <property type="match status" value="1"/>
</dbReference>
<feature type="domain" description="NF-X1-type" evidence="6">
    <location>
        <begin position="780"/>
        <end position="797"/>
    </location>
</feature>
<keyword evidence="2" id="KW-0677">Repeat</keyword>
<keyword evidence="1" id="KW-0479">Metal-binding</keyword>
<keyword evidence="8" id="KW-1185">Reference proteome</keyword>
<evidence type="ECO:0000256" key="1">
    <source>
        <dbReference type="ARBA" id="ARBA00022723"/>
    </source>
</evidence>
<reference evidence="7 8" key="1">
    <citation type="submission" date="2023-11" db="EMBL/GenBank/DDBJ databases">
        <title>Halocaridina rubra genome assembly.</title>
        <authorList>
            <person name="Smith C."/>
        </authorList>
    </citation>
    <scope>NUCLEOTIDE SEQUENCE [LARGE SCALE GENOMIC DNA]</scope>
    <source>
        <strain evidence="7">EP-1</strain>
        <tissue evidence="7">Whole</tissue>
    </source>
</reference>
<dbReference type="Pfam" id="PF13087">
    <property type="entry name" value="AAA_12"/>
    <property type="match status" value="1"/>
</dbReference>
<feature type="compositionally biased region" description="Polar residues" evidence="5">
    <location>
        <begin position="50"/>
        <end position="83"/>
    </location>
</feature>
<dbReference type="InterPro" id="IPR047187">
    <property type="entry name" value="SF1_C_Upf1"/>
</dbReference>
<evidence type="ECO:0000256" key="5">
    <source>
        <dbReference type="SAM" id="MobiDB-lite"/>
    </source>
</evidence>
<organism evidence="7 8">
    <name type="scientific">Halocaridina rubra</name>
    <name type="common">Hawaiian red shrimp</name>
    <dbReference type="NCBI Taxonomy" id="373956"/>
    <lineage>
        <taxon>Eukaryota</taxon>
        <taxon>Metazoa</taxon>
        <taxon>Ecdysozoa</taxon>
        <taxon>Arthropoda</taxon>
        <taxon>Crustacea</taxon>
        <taxon>Multicrustacea</taxon>
        <taxon>Malacostraca</taxon>
        <taxon>Eumalacostraca</taxon>
        <taxon>Eucarida</taxon>
        <taxon>Decapoda</taxon>
        <taxon>Pleocyemata</taxon>
        <taxon>Caridea</taxon>
        <taxon>Atyoidea</taxon>
        <taxon>Atyidae</taxon>
        <taxon>Halocaridina</taxon>
    </lineage>
</organism>
<feature type="domain" description="NF-X1-type" evidence="6">
    <location>
        <begin position="923"/>
        <end position="940"/>
    </location>
</feature>
<dbReference type="InterPro" id="IPR000967">
    <property type="entry name" value="Znf_NFX1"/>
</dbReference>
<dbReference type="PANTHER" id="PTHR10887:SF341">
    <property type="entry name" value="NFX1-TYPE ZINC FINGER-CONTAINING PROTEIN 1"/>
    <property type="match status" value="1"/>
</dbReference>
<dbReference type="InterPro" id="IPR045055">
    <property type="entry name" value="DNA2/NAM7-like"/>
</dbReference>
<dbReference type="GO" id="GO:0031380">
    <property type="term" value="C:nuclear RNA-directed RNA polymerase complex"/>
    <property type="evidence" value="ECO:0007669"/>
    <property type="project" value="TreeGrafter"/>
</dbReference>
<dbReference type="SUPFAM" id="SSF52540">
    <property type="entry name" value="P-loop containing nucleoside triphosphate hydrolases"/>
    <property type="match status" value="1"/>
</dbReference>
<feature type="compositionally biased region" description="Polar residues" evidence="5">
    <location>
        <begin position="25"/>
        <end position="42"/>
    </location>
</feature>
<evidence type="ECO:0000313" key="7">
    <source>
        <dbReference type="EMBL" id="KAK7024594.1"/>
    </source>
</evidence>